<sequence length="426" mass="49282">MNLVRKKSRCARGKCTPHTWIGASAVSLVTVCRVRQAPRCKTLKEMDLIKTSEPDCYCYNQNSQMEWKYIWSTVQMKITSSGLLSIVYITERHSCQYPETILAFIKCVIHNFWTPTETNEITLIINPYGKTVCFSVKPARKTFVYTISVTRNTVDFKLFLVFLAGVFLFFYAKTLSRSPIFYYSSGTVLGVLMTLVFVLLLVKRFIPKYSTFWALMVGCWFASVYVVCQLMEDLKWLWYENRIYILGYVLMVGFLSFAVCYKRGPLADERSINLLTWTLQLLSLLLIYCGVTVPQFSYVVIILLLCSWGLHYPLKAFCYMRRKMKNWFTSEKLVVKRLTEDEYREQAEAETTTALEGLRQACRRPDFPSWLAVSRLQAPKKFADFVLGGSHLSPEEISLHEEQYGLGGAFLEEQLFNLRTDSLPAH</sequence>
<comment type="subcellular location">
    <subcellularLocation>
        <location evidence="1">Nucleus inner membrane</location>
        <topology evidence="1">Multi-pass membrane protein</topology>
        <orientation evidence="1">Nucleoplasmic side</orientation>
    </subcellularLocation>
</comment>
<keyword evidence="10" id="KW-1185">Reference proteome</keyword>
<dbReference type="Ensembl" id="ENSECAT00000112732.1">
    <property type="protein sequence ID" value="ENSECAP00000089353.1"/>
    <property type="gene ID" value="ENSECAG00000008498.4"/>
</dbReference>
<evidence type="ECO:0000256" key="3">
    <source>
        <dbReference type="ARBA" id="ARBA00022692"/>
    </source>
</evidence>
<evidence type="ECO:0000313" key="9">
    <source>
        <dbReference type="Ensembl" id="ENSECAP00000089353.1"/>
    </source>
</evidence>
<gene>
    <name evidence="9" type="primary">NEMP2</name>
</gene>
<feature type="transmembrane region" description="Helical" evidence="8">
    <location>
        <begin position="156"/>
        <end position="174"/>
    </location>
</feature>
<evidence type="ECO:0000256" key="6">
    <source>
        <dbReference type="ARBA" id="ARBA00023136"/>
    </source>
</evidence>
<reference evidence="9" key="2">
    <citation type="submission" date="2025-08" db="UniProtKB">
        <authorList>
            <consortium name="Ensembl"/>
        </authorList>
    </citation>
    <scope>IDENTIFICATION</scope>
    <source>
        <strain evidence="9">Thoroughbred</strain>
    </source>
</reference>
<evidence type="ECO:0000256" key="7">
    <source>
        <dbReference type="ARBA" id="ARBA00023242"/>
    </source>
</evidence>
<reference evidence="9" key="3">
    <citation type="submission" date="2025-09" db="UniProtKB">
        <authorList>
            <consortium name="Ensembl"/>
        </authorList>
    </citation>
    <scope>IDENTIFICATION</scope>
    <source>
        <strain evidence="9">Thoroughbred</strain>
    </source>
</reference>
<dbReference type="Pfam" id="PF10225">
    <property type="entry name" value="NEMP"/>
    <property type="match status" value="1"/>
</dbReference>
<dbReference type="PANTHER" id="PTHR13598">
    <property type="entry name" value="AT07567P-RELATED"/>
    <property type="match status" value="1"/>
</dbReference>
<feature type="transmembrane region" description="Helical" evidence="8">
    <location>
        <begin position="243"/>
        <end position="260"/>
    </location>
</feature>
<dbReference type="GeneTree" id="ENSGT00390000002174"/>
<dbReference type="GO" id="GO:0005637">
    <property type="term" value="C:nuclear inner membrane"/>
    <property type="evidence" value="ECO:0007669"/>
    <property type="project" value="UniProtKB-SubCell"/>
</dbReference>
<evidence type="ECO:0000256" key="4">
    <source>
        <dbReference type="ARBA" id="ARBA00022729"/>
    </source>
</evidence>
<evidence type="ECO:0000256" key="1">
    <source>
        <dbReference type="ARBA" id="ARBA00004575"/>
    </source>
</evidence>
<dbReference type="InterPro" id="IPR019358">
    <property type="entry name" value="NEMP_fam"/>
</dbReference>
<name>A0A9L0TSI4_HORSE</name>
<dbReference type="GO" id="GO:0005635">
    <property type="term" value="C:nuclear envelope"/>
    <property type="evidence" value="ECO:0000318"/>
    <property type="project" value="GO_Central"/>
</dbReference>
<feature type="transmembrane region" description="Helical" evidence="8">
    <location>
        <begin position="272"/>
        <end position="290"/>
    </location>
</feature>
<protein>
    <submittedName>
        <fullName evidence="9">Nuclear envelope integral membrane protein 2</fullName>
    </submittedName>
</protein>
<accession>A0A9L0TSI4</accession>
<keyword evidence="5 8" id="KW-1133">Transmembrane helix</keyword>
<keyword evidence="4" id="KW-0732">Signal</keyword>
<keyword evidence="3 8" id="KW-0812">Transmembrane</keyword>
<reference evidence="9 10" key="1">
    <citation type="journal article" date="2009" name="Science">
        <title>Genome sequence, comparative analysis, and population genetics of the domestic horse.</title>
        <authorList>
            <consortium name="Broad Institute Genome Sequencing Platform"/>
            <consortium name="Broad Institute Whole Genome Assembly Team"/>
            <person name="Wade C.M."/>
            <person name="Giulotto E."/>
            <person name="Sigurdsson S."/>
            <person name="Zoli M."/>
            <person name="Gnerre S."/>
            <person name="Imsland F."/>
            <person name="Lear T.L."/>
            <person name="Adelson D.L."/>
            <person name="Bailey E."/>
            <person name="Bellone R.R."/>
            <person name="Bloecker H."/>
            <person name="Distl O."/>
            <person name="Edgar R.C."/>
            <person name="Garber M."/>
            <person name="Leeb T."/>
            <person name="Mauceli E."/>
            <person name="MacLeod J.N."/>
            <person name="Penedo M.C.T."/>
            <person name="Raison J.M."/>
            <person name="Sharpe T."/>
            <person name="Vogel J."/>
            <person name="Andersson L."/>
            <person name="Antczak D.F."/>
            <person name="Biagi T."/>
            <person name="Binns M.M."/>
            <person name="Chowdhary B.P."/>
            <person name="Coleman S.J."/>
            <person name="Della Valle G."/>
            <person name="Fryc S."/>
            <person name="Guerin G."/>
            <person name="Hasegawa T."/>
            <person name="Hill E.W."/>
            <person name="Jurka J."/>
            <person name="Kiialainen A."/>
            <person name="Lindgren G."/>
            <person name="Liu J."/>
            <person name="Magnani E."/>
            <person name="Mickelson J.R."/>
            <person name="Murray J."/>
            <person name="Nergadze S.G."/>
            <person name="Onofrio R."/>
            <person name="Pedroni S."/>
            <person name="Piras M.F."/>
            <person name="Raudsepp T."/>
            <person name="Rocchi M."/>
            <person name="Roeed K.H."/>
            <person name="Ryder O.A."/>
            <person name="Searle S."/>
            <person name="Skow L."/>
            <person name="Swinburne J.E."/>
            <person name="Syvaenen A.C."/>
            <person name="Tozaki T."/>
            <person name="Valberg S.J."/>
            <person name="Vaudin M."/>
            <person name="White J.R."/>
            <person name="Zody M.C."/>
            <person name="Lander E.S."/>
            <person name="Lindblad-Toh K."/>
        </authorList>
    </citation>
    <scope>NUCLEOTIDE SEQUENCE [LARGE SCALE GENOMIC DNA]</scope>
    <source>
        <strain evidence="9 10">Thoroughbred</strain>
    </source>
</reference>
<evidence type="ECO:0000313" key="10">
    <source>
        <dbReference type="Proteomes" id="UP000002281"/>
    </source>
</evidence>
<evidence type="ECO:0000256" key="8">
    <source>
        <dbReference type="SAM" id="Phobius"/>
    </source>
</evidence>
<feature type="transmembrane region" description="Helical" evidence="8">
    <location>
        <begin position="209"/>
        <end position="231"/>
    </location>
</feature>
<feature type="transmembrane region" description="Helical" evidence="8">
    <location>
        <begin position="296"/>
        <end position="314"/>
    </location>
</feature>
<dbReference type="AlphaFoldDB" id="A0A9L0TSI4"/>
<dbReference type="PANTHER" id="PTHR13598:SF3">
    <property type="entry name" value="NUCLEAR ENVELOPE INTEGRAL MEMBRANE PROTEIN 2"/>
    <property type="match status" value="1"/>
</dbReference>
<dbReference type="Proteomes" id="UP000002281">
    <property type="component" value="Chromosome 18"/>
</dbReference>
<feature type="transmembrane region" description="Helical" evidence="8">
    <location>
        <begin position="180"/>
        <end position="202"/>
    </location>
</feature>
<keyword evidence="6 8" id="KW-0472">Membrane</keyword>
<organism evidence="9 10">
    <name type="scientific">Equus caballus</name>
    <name type="common">Horse</name>
    <dbReference type="NCBI Taxonomy" id="9796"/>
    <lineage>
        <taxon>Eukaryota</taxon>
        <taxon>Metazoa</taxon>
        <taxon>Chordata</taxon>
        <taxon>Craniata</taxon>
        <taxon>Vertebrata</taxon>
        <taxon>Euteleostomi</taxon>
        <taxon>Mammalia</taxon>
        <taxon>Eutheria</taxon>
        <taxon>Laurasiatheria</taxon>
        <taxon>Perissodactyla</taxon>
        <taxon>Equidae</taxon>
        <taxon>Equus</taxon>
    </lineage>
</organism>
<comment type="similarity">
    <text evidence="2">Belongs to the NEMP family.</text>
</comment>
<proteinExistence type="inferred from homology"/>
<evidence type="ECO:0000256" key="2">
    <source>
        <dbReference type="ARBA" id="ARBA00005748"/>
    </source>
</evidence>
<keyword evidence="7" id="KW-0539">Nucleus</keyword>
<evidence type="ECO:0000256" key="5">
    <source>
        <dbReference type="ARBA" id="ARBA00022989"/>
    </source>
</evidence>